<dbReference type="Gene3D" id="2.60.40.200">
    <property type="entry name" value="Superoxide dismutase, copper/zinc binding domain"/>
    <property type="match status" value="1"/>
</dbReference>
<dbReference type="InterPro" id="IPR001424">
    <property type="entry name" value="SOD_Cu_Zn_dom"/>
</dbReference>
<reference evidence="6" key="1">
    <citation type="submission" date="2022-08" db="EMBL/GenBank/DDBJ databases">
        <authorList>
            <person name="Kallberg Y."/>
            <person name="Tangrot J."/>
            <person name="Rosling A."/>
        </authorList>
    </citation>
    <scope>NUCLEOTIDE SEQUENCE</scope>
    <source>
        <strain evidence="6">Wild A</strain>
    </source>
</reference>
<dbReference type="Pfam" id="PF00080">
    <property type="entry name" value="Sod_Cu"/>
    <property type="match status" value="1"/>
</dbReference>
<dbReference type="GO" id="GO:0034599">
    <property type="term" value="P:cellular response to oxidative stress"/>
    <property type="evidence" value="ECO:0007669"/>
    <property type="project" value="UniProtKB-ARBA"/>
</dbReference>
<comment type="caution">
    <text evidence="6">The sequence shown here is derived from an EMBL/GenBank/DDBJ whole genome shotgun (WGS) entry which is preliminary data.</text>
</comment>
<feature type="domain" description="Superoxide dismutase copper/zinc binding" evidence="5">
    <location>
        <begin position="116"/>
        <end position="244"/>
    </location>
</feature>
<evidence type="ECO:0000313" key="7">
    <source>
        <dbReference type="Proteomes" id="UP001153678"/>
    </source>
</evidence>
<dbReference type="Gene3D" id="3.30.70.100">
    <property type="match status" value="1"/>
</dbReference>
<evidence type="ECO:0000256" key="1">
    <source>
        <dbReference type="ARBA" id="ARBA00010636"/>
    </source>
</evidence>
<evidence type="ECO:0000256" key="4">
    <source>
        <dbReference type="ARBA" id="ARBA00032899"/>
    </source>
</evidence>
<proteinExistence type="inferred from homology"/>
<dbReference type="InterPro" id="IPR024134">
    <property type="entry name" value="SOD_Cu/Zn_/chaperone"/>
</dbReference>
<dbReference type="EMBL" id="CAMKVN010000193">
    <property type="protein sequence ID" value="CAI2165024.1"/>
    <property type="molecule type" value="Genomic_DNA"/>
</dbReference>
<dbReference type="InterPro" id="IPR006121">
    <property type="entry name" value="HMA_dom"/>
</dbReference>
<dbReference type="OrthoDB" id="666972at2759"/>
<dbReference type="Proteomes" id="UP001153678">
    <property type="component" value="Unassembled WGS sequence"/>
</dbReference>
<evidence type="ECO:0000256" key="3">
    <source>
        <dbReference type="ARBA" id="ARBA00025798"/>
    </source>
</evidence>
<accession>A0A9W4SE54</accession>
<dbReference type="PRINTS" id="PR00068">
    <property type="entry name" value="CUZNDISMTASE"/>
</dbReference>
<comment type="similarity">
    <text evidence="3">In the C-terminal section; belongs to the Cu-Zn superoxide dismutase family.</text>
</comment>
<dbReference type="PANTHER" id="PTHR10003">
    <property type="entry name" value="SUPEROXIDE DISMUTASE CU-ZN -RELATED"/>
    <property type="match status" value="1"/>
</dbReference>
<dbReference type="InterPro" id="IPR036423">
    <property type="entry name" value="SOD-like_Cu/Zn_dom_sf"/>
</dbReference>
<protein>
    <recommendedName>
        <fullName evidence="2">Superoxide dismutase 1 copper chaperone</fullName>
    </recommendedName>
    <alternativeName>
        <fullName evidence="4">Superoxide dismutase copper chaperone</fullName>
    </alternativeName>
</protein>
<dbReference type="InterPro" id="IPR018152">
    <property type="entry name" value="SOD_Cu/Zn_BS"/>
</dbReference>
<dbReference type="CDD" id="cd00305">
    <property type="entry name" value="Cu-Zn_Superoxide_Dismutase"/>
    <property type="match status" value="1"/>
</dbReference>
<name>A0A9W4SE54_9GLOM</name>
<sequence length="275" mass="30093">MTCDSCVQTVKRVLDQIPGDKILDYPTELIIKSLFTFNIHFVGINHFDIDLKDQKVIVEGTAPPSVVSKKLKETGKTVIVRGQGSVQGQHAGAAVCIFEDYTYTPDQSEQIPRKPQGLVRLVQIDEENCLIDVTVQGISPGYHGIHIHELGDISRGPASTGDHYNPDNVEHGNMETGHIGDLGNIYVDENEWGDLVVESNRIKVWDVIGRSMVISCGKDDEGKGNNDQSKIDGNSGHGLIAGIIARSAGVFENMKKVCACSGKTLWEEARIKENL</sequence>
<dbReference type="PROSITE" id="PS00087">
    <property type="entry name" value="SOD_CU_ZN_1"/>
    <property type="match status" value="1"/>
</dbReference>
<dbReference type="AlphaFoldDB" id="A0A9W4SE54"/>
<evidence type="ECO:0000259" key="5">
    <source>
        <dbReference type="Pfam" id="PF00080"/>
    </source>
</evidence>
<evidence type="ECO:0000313" key="6">
    <source>
        <dbReference type="EMBL" id="CAI2165024.1"/>
    </source>
</evidence>
<comment type="similarity">
    <text evidence="1">Belongs to the CCS1 family.</text>
</comment>
<organism evidence="6 7">
    <name type="scientific">Funneliformis geosporum</name>
    <dbReference type="NCBI Taxonomy" id="1117311"/>
    <lineage>
        <taxon>Eukaryota</taxon>
        <taxon>Fungi</taxon>
        <taxon>Fungi incertae sedis</taxon>
        <taxon>Mucoromycota</taxon>
        <taxon>Glomeromycotina</taxon>
        <taxon>Glomeromycetes</taxon>
        <taxon>Glomerales</taxon>
        <taxon>Glomeraceae</taxon>
        <taxon>Funneliformis</taxon>
    </lineage>
</organism>
<evidence type="ECO:0000256" key="2">
    <source>
        <dbReference type="ARBA" id="ARBA00016103"/>
    </source>
</evidence>
<dbReference type="GO" id="GO:0006801">
    <property type="term" value="P:superoxide metabolic process"/>
    <property type="evidence" value="ECO:0007669"/>
    <property type="project" value="InterPro"/>
</dbReference>
<dbReference type="CDD" id="cd00371">
    <property type="entry name" value="HMA"/>
    <property type="match status" value="1"/>
</dbReference>
<gene>
    <name evidence="6" type="ORF">FWILDA_LOCUS1862</name>
</gene>
<dbReference type="SUPFAM" id="SSF49329">
    <property type="entry name" value="Cu,Zn superoxide dismutase-like"/>
    <property type="match status" value="1"/>
</dbReference>
<dbReference type="GO" id="GO:0005507">
    <property type="term" value="F:copper ion binding"/>
    <property type="evidence" value="ECO:0007669"/>
    <property type="project" value="InterPro"/>
</dbReference>
<keyword evidence="7" id="KW-1185">Reference proteome</keyword>